<evidence type="ECO:0000256" key="4">
    <source>
        <dbReference type="ARBA" id="ARBA00022989"/>
    </source>
</evidence>
<comment type="catalytic activity">
    <reaction evidence="8">
        <text>fluoride(in) = fluoride(out)</text>
        <dbReference type="Rhea" id="RHEA:76159"/>
        <dbReference type="ChEBI" id="CHEBI:17051"/>
    </reaction>
    <physiologicalReaction direction="left-to-right" evidence="8">
        <dbReference type="Rhea" id="RHEA:76160"/>
    </physiologicalReaction>
</comment>
<comment type="activity regulation">
    <text evidence="10">Na(+) is not transported, but it plays an essential structural role and its presence is essential for fluoride channel function.</text>
</comment>
<comment type="function">
    <text evidence="9 10">Fluoride-specific ion channel. Important for reducing fluoride concentration in the cell, thus reducing its toxicity.</text>
</comment>
<keyword evidence="12" id="KW-1185">Reference proteome</keyword>
<comment type="caution">
    <text evidence="11">The sequence shown here is derived from an EMBL/GenBank/DDBJ whole genome shotgun (WGS) entry which is preliminary data.</text>
</comment>
<dbReference type="Pfam" id="PF02537">
    <property type="entry name" value="CRCB"/>
    <property type="match status" value="1"/>
</dbReference>
<keyword evidence="4 10" id="KW-1133">Transmembrane helix</keyword>
<keyword evidence="10" id="KW-0813">Transport</keyword>
<dbReference type="RefSeq" id="WP_342302943.1">
    <property type="nucleotide sequence ID" value="NZ_JBCEWA010000006.1"/>
</dbReference>
<feature type="binding site" evidence="10">
    <location>
        <position position="66"/>
    </location>
    <ligand>
        <name>Na(+)</name>
        <dbReference type="ChEBI" id="CHEBI:29101"/>
        <note>structural</note>
    </ligand>
</feature>
<comment type="subcellular location">
    <subcellularLocation>
        <location evidence="1 10">Cell membrane</location>
        <topology evidence="1 10">Multi-pass membrane protein</topology>
    </subcellularLocation>
</comment>
<dbReference type="HAMAP" id="MF_00454">
    <property type="entry name" value="FluC"/>
    <property type="match status" value="1"/>
</dbReference>
<keyword evidence="10" id="KW-0915">Sodium</keyword>
<evidence type="ECO:0000256" key="8">
    <source>
        <dbReference type="ARBA" id="ARBA00035585"/>
    </source>
</evidence>
<keyword evidence="6 10" id="KW-0407">Ion channel</keyword>
<comment type="similarity">
    <text evidence="7 10">Belongs to the fluoride channel Fluc/FEX (TC 1.A.43) family.</text>
</comment>
<sequence length="119" mass="13324">MNFLAVFLGGAVGATLRYFVILWSPAEAVLWIVNIVGSFSMGALQAYYLQKSAPVWKVFWTTGILGSFTTFSSFSAEWFTYFEVNPFYASLYAIGITISCFLAAFIGFLLLRKRGERIV</sequence>
<feature type="transmembrane region" description="Helical" evidence="10">
    <location>
        <begin position="29"/>
        <end position="49"/>
    </location>
</feature>
<gene>
    <name evidence="10" type="primary">fluC</name>
    <name evidence="10" type="synonym">crcB</name>
    <name evidence="11" type="ORF">AAF454_08820</name>
</gene>
<evidence type="ECO:0000256" key="9">
    <source>
        <dbReference type="ARBA" id="ARBA00049940"/>
    </source>
</evidence>
<accession>A0ABU9LL70</accession>
<keyword evidence="10" id="KW-0479">Metal-binding</keyword>
<name>A0ABU9LL70_9BACL</name>
<dbReference type="InterPro" id="IPR003691">
    <property type="entry name" value="FluC"/>
</dbReference>
<keyword evidence="3 10" id="KW-0812">Transmembrane</keyword>
<evidence type="ECO:0000256" key="10">
    <source>
        <dbReference type="HAMAP-Rule" id="MF_00454"/>
    </source>
</evidence>
<evidence type="ECO:0000313" key="12">
    <source>
        <dbReference type="Proteomes" id="UP001398420"/>
    </source>
</evidence>
<keyword evidence="2 10" id="KW-1003">Cell membrane</keyword>
<evidence type="ECO:0000256" key="3">
    <source>
        <dbReference type="ARBA" id="ARBA00022692"/>
    </source>
</evidence>
<evidence type="ECO:0000256" key="7">
    <source>
        <dbReference type="ARBA" id="ARBA00035120"/>
    </source>
</evidence>
<evidence type="ECO:0000313" key="11">
    <source>
        <dbReference type="EMBL" id="MEL5988504.1"/>
    </source>
</evidence>
<feature type="binding site" evidence="10">
    <location>
        <position position="69"/>
    </location>
    <ligand>
        <name>Na(+)</name>
        <dbReference type="ChEBI" id="CHEBI:29101"/>
        <note>structural</note>
    </ligand>
</feature>
<evidence type="ECO:0000256" key="2">
    <source>
        <dbReference type="ARBA" id="ARBA00022475"/>
    </source>
</evidence>
<proteinExistence type="inferred from homology"/>
<dbReference type="Proteomes" id="UP001398420">
    <property type="component" value="Unassembled WGS sequence"/>
</dbReference>
<evidence type="ECO:0000256" key="1">
    <source>
        <dbReference type="ARBA" id="ARBA00004651"/>
    </source>
</evidence>
<dbReference type="EMBL" id="JBCEWA010000006">
    <property type="protein sequence ID" value="MEL5988504.1"/>
    <property type="molecule type" value="Genomic_DNA"/>
</dbReference>
<feature type="transmembrane region" description="Helical" evidence="10">
    <location>
        <begin position="58"/>
        <end position="81"/>
    </location>
</feature>
<organism evidence="11 12">
    <name type="scientific">Kurthia gibsonii</name>
    <dbReference type="NCBI Taxonomy" id="33946"/>
    <lineage>
        <taxon>Bacteria</taxon>
        <taxon>Bacillati</taxon>
        <taxon>Bacillota</taxon>
        <taxon>Bacilli</taxon>
        <taxon>Bacillales</taxon>
        <taxon>Caryophanaceae</taxon>
        <taxon>Kurthia</taxon>
    </lineage>
</organism>
<reference evidence="11 12" key="1">
    <citation type="submission" date="2024-04" db="EMBL/GenBank/DDBJ databases">
        <authorList>
            <person name="Wu Y.S."/>
            <person name="Zhang L."/>
        </authorList>
    </citation>
    <scope>NUCLEOTIDE SEQUENCE [LARGE SCALE GENOMIC DNA]</scope>
    <source>
        <strain evidence="11 12">KG-01</strain>
    </source>
</reference>
<keyword evidence="10" id="KW-0406">Ion transport</keyword>
<evidence type="ECO:0000256" key="6">
    <source>
        <dbReference type="ARBA" id="ARBA00023303"/>
    </source>
</evidence>
<evidence type="ECO:0000256" key="5">
    <source>
        <dbReference type="ARBA" id="ARBA00023136"/>
    </source>
</evidence>
<keyword evidence="5 10" id="KW-0472">Membrane</keyword>
<feature type="transmembrane region" description="Helical" evidence="10">
    <location>
        <begin position="87"/>
        <end position="111"/>
    </location>
</feature>
<protein>
    <recommendedName>
        <fullName evidence="10">Fluoride-specific ion channel FluC</fullName>
    </recommendedName>
</protein>